<comment type="caution">
    <text evidence="7">The sequence shown here is derived from an EMBL/GenBank/DDBJ whole genome shotgun (WGS) entry which is preliminary data.</text>
</comment>
<reference evidence="7 8" key="1">
    <citation type="submission" date="2019-01" db="EMBL/GenBank/DDBJ databases">
        <title>Nocardioides guangzhouensis sp. nov., an actinobacterium isolated from soil.</title>
        <authorList>
            <person name="Fu Y."/>
            <person name="Cai Y."/>
            <person name="Lin Z."/>
            <person name="Chen P."/>
        </authorList>
    </citation>
    <scope>NUCLEOTIDE SEQUENCE [LARGE SCALE GENOMIC DNA]</scope>
    <source>
        <strain evidence="7 8">NBRC 105384</strain>
    </source>
</reference>
<evidence type="ECO:0000313" key="7">
    <source>
        <dbReference type="EMBL" id="RYU11485.1"/>
    </source>
</evidence>
<evidence type="ECO:0000256" key="6">
    <source>
        <dbReference type="SAM" id="Phobius"/>
    </source>
</evidence>
<evidence type="ECO:0000313" key="8">
    <source>
        <dbReference type="Proteomes" id="UP000291189"/>
    </source>
</evidence>
<organism evidence="7 8">
    <name type="scientific">Nocardioides iriomotensis</name>
    <dbReference type="NCBI Taxonomy" id="715784"/>
    <lineage>
        <taxon>Bacteria</taxon>
        <taxon>Bacillati</taxon>
        <taxon>Actinomycetota</taxon>
        <taxon>Actinomycetes</taxon>
        <taxon>Propionibacteriales</taxon>
        <taxon>Nocardioidaceae</taxon>
        <taxon>Nocardioides</taxon>
    </lineage>
</organism>
<accession>A0A4Q5J2A6</accession>
<dbReference type="Pfam" id="PF01810">
    <property type="entry name" value="LysE"/>
    <property type="match status" value="1"/>
</dbReference>
<feature type="transmembrane region" description="Helical" evidence="6">
    <location>
        <begin position="12"/>
        <end position="35"/>
    </location>
</feature>
<evidence type="ECO:0000256" key="4">
    <source>
        <dbReference type="ARBA" id="ARBA00022989"/>
    </source>
</evidence>
<feature type="transmembrane region" description="Helical" evidence="6">
    <location>
        <begin position="47"/>
        <end position="70"/>
    </location>
</feature>
<name>A0A4Q5J2A6_9ACTN</name>
<dbReference type="GO" id="GO:0015171">
    <property type="term" value="F:amino acid transmembrane transporter activity"/>
    <property type="evidence" value="ECO:0007669"/>
    <property type="project" value="TreeGrafter"/>
</dbReference>
<dbReference type="OrthoDB" id="3175972at2"/>
<keyword evidence="4 6" id="KW-1133">Transmembrane helix</keyword>
<feature type="transmembrane region" description="Helical" evidence="6">
    <location>
        <begin position="152"/>
        <end position="176"/>
    </location>
</feature>
<evidence type="ECO:0000256" key="1">
    <source>
        <dbReference type="ARBA" id="ARBA00004651"/>
    </source>
</evidence>
<dbReference type="PANTHER" id="PTHR30086:SF20">
    <property type="entry name" value="ARGININE EXPORTER PROTEIN ARGO-RELATED"/>
    <property type="match status" value="1"/>
</dbReference>
<evidence type="ECO:0000256" key="3">
    <source>
        <dbReference type="ARBA" id="ARBA00022692"/>
    </source>
</evidence>
<dbReference type="EMBL" id="SDPU01000023">
    <property type="protein sequence ID" value="RYU11485.1"/>
    <property type="molecule type" value="Genomic_DNA"/>
</dbReference>
<gene>
    <name evidence="7" type="ORF">ETU37_13000</name>
</gene>
<evidence type="ECO:0000256" key="5">
    <source>
        <dbReference type="ARBA" id="ARBA00023136"/>
    </source>
</evidence>
<feature type="transmembrane region" description="Helical" evidence="6">
    <location>
        <begin position="116"/>
        <end position="140"/>
    </location>
</feature>
<keyword evidence="2" id="KW-1003">Cell membrane</keyword>
<dbReference type="Proteomes" id="UP000291189">
    <property type="component" value="Unassembled WGS sequence"/>
</dbReference>
<dbReference type="PANTHER" id="PTHR30086">
    <property type="entry name" value="ARGININE EXPORTER PROTEIN ARGO"/>
    <property type="match status" value="1"/>
</dbReference>
<keyword evidence="5 6" id="KW-0472">Membrane</keyword>
<feature type="transmembrane region" description="Helical" evidence="6">
    <location>
        <begin position="76"/>
        <end position="95"/>
    </location>
</feature>
<protein>
    <submittedName>
        <fullName evidence="7">LysE family translocator</fullName>
    </submittedName>
</protein>
<comment type="subcellular location">
    <subcellularLocation>
        <location evidence="1">Cell membrane</location>
        <topology evidence="1">Multi-pass membrane protein</topology>
    </subcellularLocation>
</comment>
<evidence type="ECO:0000256" key="2">
    <source>
        <dbReference type="ARBA" id="ARBA00022475"/>
    </source>
</evidence>
<dbReference type="AlphaFoldDB" id="A0A4Q5J2A6"/>
<dbReference type="InterPro" id="IPR001123">
    <property type="entry name" value="LeuE-type"/>
</dbReference>
<feature type="transmembrane region" description="Helical" evidence="6">
    <location>
        <begin position="188"/>
        <end position="206"/>
    </location>
</feature>
<dbReference type="GO" id="GO:0005886">
    <property type="term" value="C:plasma membrane"/>
    <property type="evidence" value="ECO:0007669"/>
    <property type="project" value="UniProtKB-SubCell"/>
</dbReference>
<keyword evidence="8" id="KW-1185">Reference proteome</keyword>
<sequence>MSTTRVVPVNASLLAFLPVAVFLVVTPGVNNLVVIGSTVGGGVRGGALATAGTSLGVLAWAVAVALGLGALVTASATLWVAVQWAGAGWLVVLGARSLLKARRPTADEGVTDRRSFAGALATGLLNPRAGVVAVAVLPQFVVPGAPVATTTLVLGLVWAGLATLWNLVGVALVARGRRLFTGPVGRRVVEVVAGLVMVLTGVSVVLGA</sequence>
<proteinExistence type="predicted"/>
<keyword evidence="3 6" id="KW-0812">Transmembrane</keyword>